<keyword evidence="3 7" id="KW-0645">Protease</keyword>
<feature type="active site" description="Nucleophile" evidence="7">
    <location>
        <position position="88"/>
    </location>
</feature>
<dbReference type="SUPFAM" id="SSF54001">
    <property type="entry name" value="Cysteine proteinases"/>
    <property type="match status" value="1"/>
</dbReference>
<evidence type="ECO:0000256" key="2">
    <source>
        <dbReference type="ARBA" id="ARBA00009326"/>
    </source>
</evidence>
<evidence type="ECO:0000259" key="10">
    <source>
        <dbReference type="PROSITE" id="PS52048"/>
    </source>
</evidence>
<dbReference type="OrthoDB" id="1924260at2759"/>
<evidence type="ECO:0000256" key="9">
    <source>
        <dbReference type="SAM" id="MobiDB-lite"/>
    </source>
</evidence>
<dbReference type="InterPro" id="IPR038765">
    <property type="entry name" value="Papain-like_cys_pep_sf"/>
</dbReference>
<feature type="site" description="Important for enzyme activity" evidence="7">
    <location>
        <position position="188"/>
    </location>
</feature>
<dbReference type="PROSITE" id="PS52048">
    <property type="entry name" value="UCH_DOMAIN"/>
    <property type="match status" value="1"/>
</dbReference>
<dbReference type="AlphaFoldDB" id="A0A0B7MWR0"/>
<dbReference type="GO" id="GO:0004843">
    <property type="term" value="F:cysteine-type deubiquitinase activity"/>
    <property type="evidence" value="ECO:0007669"/>
    <property type="project" value="UniProtKB-UniRule"/>
</dbReference>
<dbReference type="Pfam" id="PF01088">
    <property type="entry name" value="Peptidase_C12"/>
    <property type="match status" value="1"/>
</dbReference>
<evidence type="ECO:0000256" key="7">
    <source>
        <dbReference type="PROSITE-ProRule" id="PRU01393"/>
    </source>
</evidence>
<protein>
    <recommendedName>
        <fullName evidence="8">Ubiquitin carboxyl-terminal hydrolase</fullName>
        <ecNumber evidence="8">3.4.19.12</ecNumber>
    </recommendedName>
</protein>
<dbReference type="InterPro" id="IPR036959">
    <property type="entry name" value="Peptidase_C12_UCH_sf"/>
</dbReference>
<dbReference type="EMBL" id="LN719426">
    <property type="protein sequence ID" value="CEP07725.1"/>
    <property type="molecule type" value="Genomic_DNA"/>
</dbReference>
<accession>A0A0B7MWR0</accession>
<evidence type="ECO:0000313" key="11">
    <source>
        <dbReference type="EMBL" id="CEP07725.1"/>
    </source>
</evidence>
<feature type="site" description="Transition state stabilizer" evidence="7">
    <location>
        <position position="82"/>
    </location>
</feature>
<dbReference type="Proteomes" id="UP000054107">
    <property type="component" value="Unassembled WGS sequence"/>
</dbReference>
<dbReference type="STRING" id="35722.A0A0B7MWR0"/>
<dbReference type="PANTHER" id="PTHR10589:SF16">
    <property type="entry name" value="UBIQUITIN CARBOXYL-TERMINAL HYDROLASE ISOZYME L5"/>
    <property type="match status" value="1"/>
</dbReference>
<evidence type="ECO:0000256" key="6">
    <source>
        <dbReference type="ARBA" id="ARBA00022807"/>
    </source>
</evidence>
<comment type="similarity">
    <text evidence="2 7 8">Belongs to the peptidase C12 family.</text>
</comment>
<evidence type="ECO:0000313" key="12">
    <source>
        <dbReference type="Proteomes" id="UP000054107"/>
    </source>
</evidence>
<evidence type="ECO:0000256" key="4">
    <source>
        <dbReference type="ARBA" id="ARBA00022786"/>
    </source>
</evidence>
<reference evidence="11 12" key="1">
    <citation type="submission" date="2014-09" db="EMBL/GenBank/DDBJ databases">
        <authorList>
            <person name="Ellenberger Sabrina"/>
        </authorList>
    </citation>
    <scope>NUCLEOTIDE SEQUENCE [LARGE SCALE GENOMIC DNA]</scope>
    <source>
        <strain evidence="11 12">CBS 412.66</strain>
    </source>
</reference>
<dbReference type="PANTHER" id="PTHR10589">
    <property type="entry name" value="UBIQUITIN CARBOXYL-TERMINAL HYDROLASE"/>
    <property type="match status" value="1"/>
</dbReference>
<evidence type="ECO:0000256" key="1">
    <source>
        <dbReference type="ARBA" id="ARBA00000707"/>
    </source>
</evidence>
<keyword evidence="12" id="KW-1185">Reference proteome</keyword>
<keyword evidence="4 7" id="KW-0833">Ubl conjugation pathway</keyword>
<evidence type="ECO:0000256" key="3">
    <source>
        <dbReference type="ARBA" id="ARBA00022670"/>
    </source>
</evidence>
<feature type="active site" description="Proton donor" evidence="7">
    <location>
        <position position="173"/>
    </location>
</feature>
<gene>
    <name evidence="11" type="primary">PARPA_01033.1 scaffold 1359</name>
</gene>
<evidence type="ECO:0000256" key="5">
    <source>
        <dbReference type="ARBA" id="ARBA00022801"/>
    </source>
</evidence>
<name>A0A0B7MWR0_9FUNG</name>
<dbReference type="Gene3D" id="3.40.532.10">
    <property type="entry name" value="Peptidase C12, ubiquitin carboxyl-terminal hydrolase"/>
    <property type="match status" value="1"/>
</dbReference>
<dbReference type="GO" id="GO:0016579">
    <property type="term" value="P:protein deubiquitination"/>
    <property type="evidence" value="ECO:0007669"/>
    <property type="project" value="TreeGrafter"/>
</dbReference>
<feature type="domain" description="UCH catalytic" evidence="10">
    <location>
        <begin position="7"/>
        <end position="234"/>
    </location>
</feature>
<evidence type="ECO:0000256" key="8">
    <source>
        <dbReference type="RuleBase" id="RU361215"/>
    </source>
</evidence>
<dbReference type="EC" id="3.4.19.12" evidence="8"/>
<dbReference type="GO" id="GO:0006511">
    <property type="term" value="P:ubiquitin-dependent protein catabolic process"/>
    <property type="evidence" value="ECO:0007669"/>
    <property type="project" value="UniProtKB-UniRule"/>
</dbReference>
<dbReference type="InterPro" id="IPR001578">
    <property type="entry name" value="Peptidase_C12_UCH"/>
</dbReference>
<dbReference type="GO" id="GO:0005737">
    <property type="term" value="C:cytoplasm"/>
    <property type="evidence" value="ECO:0007669"/>
    <property type="project" value="TreeGrafter"/>
</dbReference>
<comment type="catalytic activity">
    <reaction evidence="1 7 8">
        <text>Thiol-dependent hydrolysis of ester, thioester, amide, peptide and isopeptide bonds formed by the C-terminal Gly of ubiquitin (a 76-residue protein attached to proteins as an intracellular targeting signal).</text>
        <dbReference type="EC" id="3.4.19.12"/>
    </reaction>
</comment>
<feature type="region of interest" description="Disordered" evidence="9">
    <location>
        <begin position="370"/>
        <end position="399"/>
    </location>
</feature>
<proteinExistence type="inferred from homology"/>
<dbReference type="PRINTS" id="PR00707">
    <property type="entry name" value="UBCTHYDRLASE"/>
</dbReference>
<keyword evidence="5 7" id="KW-0378">Hydrolase</keyword>
<keyword evidence="6 7" id="KW-0788">Thiol protease</keyword>
<organism evidence="11 12">
    <name type="scientific">Parasitella parasitica</name>
    <dbReference type="NCBI Taxonomy" id="35722"/>
    <lineage>
        <taxon>Eukaryota</taxon>
        <taxon>Fungi</taxon>
        <taxon>Fungi incertae sedis</taxon>
        <taxon>Mucoromycota</taxon>
        <taxon>Mucoromycotina</taxon>
        <taxon>Mucoromycetes</taxon>
        <taxon>Mucorales</taxon>
        <taxon>Mucorineae</taxon>
        <taxon>Mucoraceae</taxon>
        <taxon>Parasitella</taxon>
    </lineage>
</organism>
<sequence>MNEQAENWALLPSDPAIFDDMIQQYGIQDTKVEEVISIDFVETYNPSSVHGLMLVSRYAEEDLPNDFDKIDPLGEQIVFTAQVVTNVCGTLALLAILLNADIEKGEILNNFLRFTEGFSPVNRGLCLGSCSEIRKIHDAFARNAYHTAEHALNENLDSTENDNFDYIVSEDFHYITYIHKNGYIWELDGLKKQPVRLKACLEEEWLSTVKPIIEARMKSTGQDDLSFNLMAVTKDSYHTMLTHKKIYDACLHTVNEEVRRELAYSTLRAHKKRFFSTIQDESIPHYATMDDIWKSVCNRDFKIAKTKLDIFAEQIAPFSQQVDVMTAEKEVARAGVLRQKWDYFPFIQSLFAYSFHHNILGPNVPIDESAVNSNMEKKRKRDRNSSSANSNLEKKKRRC</sequence>